<dbReference type="AlphaFoldDB" id="A0A931D9N1"/>
<dbReference type="RefSeq" id="WP_196834827.1">
    <property type="nucleotide sequence ID" value="NZ_JADOTZ010000001.1"/>
</dbReference>
<sequence>MLVVTIDQRNSRRRPDLVDDLLDRLNGASAPVRAFQRTAGDEVQAVFDQAEEAVRVSLDAVSMGDWSVGIGIGRVDVPLPRETRAGRGEAFEMARDAVERAKSSNGRLALTAAEAGADRLEAELQMIATVALRRTATAQEAGELLASGLTQRDVAERLGISQQAVSSRLASGLWYETQRLLDCALAAAADLNARVDGGNTSPRVRPS</sequence>
<name>A0A931D9N1_9MICC</name>
<dbReference type="InterPro" id="IPR001387">
    <property type="entry name" value="Cro/C1-type_HTH"/>
</dbReference>
<dbReference type="PROSITE" id="PS50943">
    <property type="entry name" value="HTH_CROC1"/>
    <property type="match status" value="1"/>
</dbReference>
<accession>A0A931D9N1</accession>
<comment type="caution">
    <text evidence="2">The sequence shown here is derived from an EMBL/GenBank/DDBJ whole genome shotgun (WGS) entry which is preliminary data.</text>
</comment>
<dbReference type="SUPFAM" id="SSF47413">
    <property type="entry name" value="lambda repressor-like DNA-binding domains"/>
    <property type="match status" value="1"/>
</dbReference>
<feature type="domain" description="HTH cro/C1-type" evidence="1">
    <location>
        <begin position="148"/>
        <end position="167"/>
    </location>
</feature>
<evidence type="ECO:0000313" key="2">
    <source>
        <dbReference type="EMBL" id="MBG6083381.1"/>
    </source>
</evidence>
<dbReference type="EMBL" id="JADOTZ010000001">
    <property type="protein sequence ID" value="MBG6083381.1"/>
    <property type="molecule type" value="Genomic_DNA"/>
</dbReference>
<dbReference type="GO" id="GO:0003677">
    <property type="term" value="F:DNA binding"/>
    <property type="evidence" value="ECO:0007669"/>
    <property type="project" value="InterPro"/>
</dbReference>
<dbReference type="InterPro" id="IPR010982">
    <property type="entry name" value="Lambda_DNA-bd_dom_sf"/>
</dbReference>
<reference evidence="2" key="1">
    <citation type="submission" date="2020-11" db="EMBL/GenBank/DDBJ databases">
        <title>Sequencing the genomes of 1000 actinobacteria strains.</title>
        <authorList>
            <person name="Klenk H.-P."/>
        </authorList>
    </citation>
    <scope>NUCLEOTIDE SEQUENCE</scope>
    <source>
        <strain evidence="2">DSM 26152</strain>
    </source>
</reference>
<protein>
    <recommendedName>
        <fullName evidence="1">HTH cro/C1-type domain-containing protein</fullName>
    </recommendedName>
</protein>
<dbReference type="Gene3D" id="1.10.10.10">
    <property type="entry name" value="Winged helix-like DNA-binding domain superfamily/Winged helix DNA-binding domain"/>
    <property type="match status" value="1"/>
</dbReference>
<dbReference type="Proteomes" id="UP000625033">
    <property type="component" value="Unassembled WGS sequence"/>
</dbReference>
<dbReference type="CDD" id="cd00093">
    <property type="entry name" value="HTH_XRE"/>
    <property type="match status" value="1"/>
</dbReference>
<keyword evidence="3" id="KW-1185">Reference proteome</keyword>
<evidence type="ECO:0000259" key="1">
    <source>
        <dbReference type="PROSITE" id="PS50943"/>
    </source>
</evidence>
<dbReference type="InterPro" id="IPR036388">
    <property type="entry name" value="WH-like_DNA-bd_sf"/>
</dbReference>
<organism evidence="2 3">
    <name type="scientific">Zhihengliuella flava</name>
    <dbReference type="NCBI Taxonomy" id="1285193"/>
    <lineage>
        <taxon>Bacteria</taxon>
        <taxon>Bacillati</taxon>
        <taxon>Actinomycetota</taxon>
        <taxon>Actinomycetes</taxon>
        <taxon>Micrococcales</taxon>
        <taxon>Micrococcaceae</taxon>
        <taxon>Zhihengliuella</taxon>
    </lineage>
</organism>
<proteinExistence type="predicted"/>
<gene>
    <name evidence="2" type="ORF">IW252_000148</name>
</gene>
<evidence type="ECO:0000313" key="3">
    <source>
        <dbReference type="Proteomes" id="UP000625033"/>
    </source>
</evidence>